<dbReference type="SUPFAM" id="SSF53218">
    <property type="entry name" value="Molybdenum cofactor biosynthesis proteins"/>
    <property type="match status" value="1"/>
</dbReference>
<dbReference type="InterPro" id="IPR036688">
    <property type="entry name" value="MoeA_C_domain_IV_sf"/>
</dbReference>
<dbReference type="Gene3D" id="3.40.980.10">
    <property type="entry name" value="MoaB/Mog-like domain"/>
    <property type="match status" value="1"/>
</dbReference>
<protein>
    <recommendedName>
        <fullName evidence="6">Molybdopterin molybdenumtransferase</fullName>
        <ecNumber evidence="6">2.10.1.1</ecNumber>
    </recommendedName>
</protein>
<dbReference type="SMART" id="SM00852">
    <property type="entry name" value="MoCF_biosynth"/>
    <property type="match status" value="1"/>
</dbReference>
<dbReference type="Proteomes" id="UP000627292">
    <property type="component" value="Unassembled WGS sequence"/>
</dbReference>
<dbReference type="Pfam" id="PF00994">
    <property type="entry name" value="MoCF_biosynth"/>
    <property type="match status" value="1"/>
</dbReference>
<comment type="pathway">
    <text evidence="2 6">Cofactor biosynthesis; molybdopterin biosynthesis.</text>
</comment>
<dbReference type="RefSeq" id="WP_188954018.1">
    <property type="nucleotide sequence ID" value="NZ_BMIB01000003.1"/>
</dbReference>
<dbReference type="InterPro" id="IPR005110">
    <property type="entry name" value="MoeA_linker/N"/>
</dbReference>
<proteinExistence type="inferred from homology"/>
<name>A0A917MWU1_9BACT</name>
<dbReference type="Gene3D" id="3.90.105.10">
    <property type="entry name" value="Molybdopterin biosynthesis moea protein, domain 2"/>
    <property type="match status" value="1"/>
</dbReference>
<reference evidence="8" key="2">
    <citation type="submission" date="2020-09" db="EMBL/GenBank/DDBJ databases">
        <authorList>
            <person name="Sun Q."/>
            <person name="Zhou Y."/>
        </authorList>
    </citation>
    <scope>NUCLEOTIDE SEQUENCE</scope>
    <source>
        <strain evidence="8">CGMCC 1.15290</strain>
    </source>
</reference>
<comment type="catalytic activity">
    <reaction evidence="5">
        <text>adenylyl-molybdopterin + molybdate = Mo-molybdopterin + AMP + H(+)</text>
        <dbReference type="Rhea" id="RHEA:35047"/>
        <dbReference type="ChEBI" id="CHEBI:15378"/>
        <dbReference type="ChEBI" id="CHEBI:36264"/>
        <dbReference type="ChEBI" id="CHEBI:62727"/>
        <dbReference type="ChEBI" id="CHEBI:71302"/>
        <dbReference type="ChEBI" id="CHEBI:456215"/>
        <dbReference type="EC" id="2.10.1.1"/>
    </reaction>
</comment>
<dbReference type="InterPro" id="IPR036425">
    <property type="entry name" value="MoaB/Mog-like_dom_sf"/>
</dbReference>
<dbReference type="NCBIfam" id="NF045515">
    <property type="entry name" value="Glp_gephyrin"/>
    <property type="match status" value="1"/>
</dbReference>
<dbReference type="Gene3D" id="2.170.190.11">
    <property type="entry name" value="Molybdopterin biosynthesis moea protein, domain 3"/>
    <property type="match status" value="1"/>
</dbReference>
<dbReference type="Pfam" id="PF03454">
    <property type="entry name" value="MoeA_C"/>
    <property type="match status" value="1"/>
</dbReference>
<evidence type="ECO:0000313" key="9">
    <source>
        <dbReference type="Proteomes" id="UP000627292"/>
    </source>
</evidence>
<dbReference type="CDD" id="cd00887">
    <property type="entry name" value="MoeA"/>
    <property type="match status" value="1"/>
</dbReference>
<dbReference type="EMBL" id="BMIB01000003">
    <property type="protein sequence ID" value="GGH72031.1"/>
    <property type="molecule type" value="Genomic_DNA"/>
</dbReference>
<comment type="function">
    <text evidence="1 6">Catalyzes the insertion of molybdate into adenylated molybdopterin with the concomitant release of AMP.</text>
</comment>
<evidence type="ECO:0000313" key="8">
    <source>
        <dbReference type="EMBL" id="GGH72031.1"/>
    </source>
</evidence>
<evidence type="ECO:0000256" key="1">
    <source>
        <dbReference type="ARBA" id="ARBA00002901"/>
    </source>
</evidence>
<dbReference type="InterPro" id="IPR008284">
    <property type="entry name" value="MoCF_biosynth_CS"/>
</dbReference>
<dbReference type="InterPro" id="IPR036135">
    <property type="entry name" value="MoeA_linker/N_sf"/>
</dbReference>
<dbReference type="SUPFAM" id="SSF63867">
    <property type="entry name" value="MoeA C-terminal domain-like"/>
    <property type="match status" value="1"/>
</dbReference>
<accession>A0A917MWU1</accession>
<evidence type="ECO:0000256" key="6">
    <source>
        <dbReference type="RuleBase" id="RU365090"/>
    </source>
</evidence>
<dbReference type="InterPro" id="IPR001453">
    <property type="entry name" value="MoaB/Mog_dom"/>
</dbReference>
<evidence type="ECO:0000256" key="5">
    <source>
        <dbReference type="ARBA" id="ARBA00047317"/>
    </source>
</evidence>
<dbReference type="GO" id="GO:0006777">
    <property type="term" value="P:Mo-molybdopterin cofactor biosynthetic process"/>
    <property type="evidence" value="ECO:0007669"/>
    <property type="project" value="UniProtKB-UniRule"/>
</dbReference>
<dbReference type="InterPro" id="IPR005111">
    <property type="entry name" value="MoeA_C_domain_IV"/>
</dbReference>
<keyword evidence="6" id="KW-0460">Magnesium</keyword>
<keyword evidence="9" id="KW-1185">Reference proteome</keyword>
<keyword evidence="6" id="KW-0500">Molybdenum</keyword>
<dbReference type="PANTHER" id="PTHR10192">
    <property type="entry name" value="MOLYBDOPTERIN BIOSYNTHESIS PROTEIN"/>
    <property type="match status" value="1"/>
</dbReference>
<keyword evidence="6" id="KW-0808">Transferase</keyword>
<dbReference type="PANTHER" id="PTHR10192:SF5">
    <property type="entry name" value="GEPHYRIN"/>
    <property type="match status" value="1"/>
</dbReference>
<dbReference type="GO" id="GO:0061599">
    <property type="term" value="F:molybdopterin molybdotransferase activity"/>
    <property type="evidence" value="ECO:0007669"/>
    <property type="project" value="UniProtKB-UniRule"/>
</dbReference>
<evidence type="ECO:0000256" key="3">
    <source>
        <dbReference type="ARBA" id="ARBA00010763"/>
    </source>
</evidence>
<evidence type="ECO:0000256" key="2">
    <source>
        <dbReference type="ARBA" id="ARBA00005046"/>
    </source>
</evidence>
<feature type="domain" description="MoaB/Mog" evidence="7">
    <location>
        <begin position="174"/>
        <end position="312"/>
    </location>
</feature>
<dbReference type="NCBIfam" id="TIGR00177">
    <property type="entry name" value="molyb_syn"/>
    <property type="match status" value="1"/>
</dbReference>
<dbReference type="Gene3D" id="2.40.340.10">
    <property type="entry name" value="MoeA, C-terminal, domain IV"/>
    <property type="match status" value="1"/>
</dbReference>
<reference evidence="8" key="1">
    <citation type="journal article" date="2014" name="Int. J. Syst. Evol. Microbiol.">
        <title>Complete genome sequence of Corynebacterium casei LMG S-19264T (=DSM 44701T), isolated from a smear-ripened cheese.</title>
        <authorList>
            <consortium name="US DOE Joint Genome Institute (JGI-PGF)"/>
            <person name="Walter F."/>
            <person name="Albersmeier A."/>
            <person name="Kalinowski J."/>
            <person name="Ruckert C."/>
        </authorList>
    </citation>
    <scope>NUCLEOTIDE SEQUENCE</scope>
    <source>
        <strain evidence="8">CGMCC 1.15290</strain>
    </source>
</reference>
<dbReference type="Pfam" id="PF03453">
    <property type="entry name" value="MoeA_N"/>
    <property type="match status" value="1"/>
</dbReference>
<organism evidence="8 9">
    <name type="scientific">Filimonas zeae</name>
    <dbReference type="NCBI Taxonomy" id="1737353"/>
    <lineage>
        <taxon>Bacteria</taxon>
        <taxon>Pseudomonadati</taxon>
        <taxon>Bacteroidota</taxon>
        <taxon>Chitinophagia</taxon>
        <taxon>Chitinophagales</taxon>
        <taxon>Chitinophagaceae</taxon>
        <taxon>Filimonas</taxon>
    </lineage>
</organism>
<comment type="cofactor">
    <cofactor evidence="6">
        <name>Mg(2+)</name>
        <dbReference type="ChEBI" id="CHEBI:18420"/>
    </cofactor>
</comment>
<gene>
    <name evidence="8" type="ORF">GCM10011379_32020</name>
</gene>
<evidence type="ECO:0000256" key="4">
    <source>
        <dbReference type="ARBA" id="ARBA00023150"/>
    </source>
</evidence>
<dbReference type="SUPFAM" id="SSF63882">
    <property type="entry name" value="MoeA N-terminal region -like"/>
    <property type="match status" value="1"/>
</dbReference>
<sequence>MVSVTAAKKNIQELAAPVPYETVPLSEASGRVLALPVHAPADVPGFHQSAMDGYAFTWQCWQQLPLEVHGRIPAGFAEQEPLSPQYAVRIYTGAALPPGADTVVMQEKTVLHQARLFIQDERLAPGANVRLRGSEVAAGQLALEAGSYLHSGSVGFLANMGVYEVPVHRKVRVTLIITGSELVQPGAPLLYGQVYEANSWSLRAALQHLPVQVQQVLHVPDNLHQTIQAINTAVIQSDVVLITGGVSTGDYDYVAEALHACGTQFLFHKVKQKPGKPLLFARSGQTLLFGLPGNPAAVLTCFYEYVWPAIEQMAGLCNTRLQQVQRRLTARVVKKPGLTCFMKAICNTEEVTPCMAQESYRLSSFHTANCLLVLEEDTTAYSPGDLVKVHLLPDRLPY</sequence>
<comment type="similarity">
    <text evidence="3 6">Belongs to the MoeA family.</text>
</comment>
<dbReference type="AlphaFoldDB" id="A0A917MWU1"/>
<comment type="caution">
    <text evidence="8">The sequence shown here is derived from an EMBL/GenBank/DDBJ whole genome shotgun (WGS) entry which is preliminary data.</text>
</comment>
<evidence type="ECO:0000259" key="7">
    <source>
        <dbReference type="SMART" id="SM00852"/>
    </source>
</evidence>
<keyword evidence="6" id="KW-0479">Metal-binding</keyword>
<keyword evidence="4 6" id="KW-0501">Molybdenum cofactor biosynthesis</keyword>
<dbReference type="InterPro" id="IPR038987">
    <property type="entry name" value="MoeA-like"/>
</dbReference>
<dbReference type="PROSITE" id="PS01079">
    <property type="entry name" value="MOCF_BIOSYNTHESIS_2"/>
    <property type="match status" value="1"/>
</dbReference>
<dbReference type="GO" id="GO:0005829">
    <property type="term" value="C:cytosol"/>
    <property type="evidence" value="ECO:0007669"/>
    <property type="project" value="TreeGrafter"/>
</dbReference>
<dbReference type="GO" id="GO:0046872">
    <property type="term" value="F:metal ion binding"/>
    <property type="evidence" value="ECO:0007669"/>
    <property type="project" value="UniProtKB-UniRule"/>
</dbReference>
<dbReference type="EC" id="2.10.1.1" evidence="6"/>